<comment type="caution">
    <text evidence="6">The sequence shown here is derived from an EMBL/GenBank/DDBJ whole genome shotgun (WGS) entry which is preliminary data.</text>
</comment>
<dbReference type="PANTHER" id="PTHR48051:SF33">
    <property type="entry name" value="NON-SPECIFIC SERINE_THREONINE PROTEIN KINASE"/>
    <property type="match status" value="1"/>
</dbReference>
<dbReference type="SMART" id="SM00365">
    <property type="entry name" value="LRR_SD22"/>
    <property type="match status" value="6"/>
</dbReference>
<gene>
    <name evidence="6" type="ORF">NQ317_005426</name>
</gene>
<evidence type="ECO:0000259" key="4">
    <source>
        <dbReference type="Pfam" id="PF13883"/>
    </source>
</evidence>
<keyword evidence="1" id="KW-0433">Leucine-rich repeat</keyword>
<accession>A0ABQ9JJ90</accession>
<dbReference type="InterPro" id="IPR050216">
    <property type="entry name" value="LRR_domain-containing"/>
</dbReference>
<dbReference type="Pfam" id="PF13883">
    <property type="entry name" value="CREG_beta-barrel"/>
    <property type="match status" value="1"/>
</dbReference>
<protein>
    <recommendedName>
        <fullName evidence="8">Protein soc-2 homolog</fullName>
    </recommendedName>
</protein>
<evidence type="ECO:0008006" key="8">
    <source>
        <dbReference type="Google" id="ProtNLM"/>
    </source>
</evidence>
<dbReference type="InterPro" id="IPR001611">
    <property type="entry name" value="Leu-rich_rpt"/>
</dbReference>
<dbReference type="EMBL" id="JAPWTJ010000517">
    <property type="protein sequence ID" value="KAJ8977693.1"/>
    <property type="molecule type" value="Genomic_DNA"/>
</dbReference>
<dbReference type="InterPro" id="IPR032675">
    <property type="entry name" value="LRR_dom_sf"/>
</dbReference>
<reference evidence="6" key="1">
    <citation type="journal article" date="2023" name="Insect Mol. Biol.">
        <title>Genome sequencing provides insights into the evolution of gene families encoding plant cell wall-degrading enzymes in longhorned beetles.</title>
        <authorList>
            <person name="Shin N.R."/>
            <person name="Okamura Y."/>
            <person name="Kirsch R."/>
            <person name="Pauchet Y."/>
        </authorList>
    </citation>
    <scope>NUCLEOTIDE SEQUENCE</scope>
    <source>
        <strain evidence="6">MMC_N1</strain>
    </source>
</reference>
<dbReference type="PANTHER" id="PTHR48051">
    <property type="match status" value="1"/>
</dbReference>
<keyword evidence="7" id="KW-1185">Reference proteome</keyword>
<feature type="region of interest" description="Disordered" evidence="3">
    <location>
        <begin position="1"/>
        <end position="69"/>
    </location>
</feature>
<name>A0ABQ9JJ90_9CUCU</name>
<organism evidence="6 7">
    <name type="scientific">Molorchus minor</name>
    <dbReference type="NCBI Taxonomy" id="1323400"/>
    <lineage>
        <taxon>Eukaryota</taxon>
        <taxon>Metazoa</taxon>
        <taxon>Ecdysozoa</taxon>
        <taxon>Arthropoda</taxon>
        <taxon>Hexapoda</taxon>
        <taxon>Insecta</taxon>
        <taxon>Pterygota</taxon>
        <taxon>Neoptera</taxon>
        <taxon>Endopterygota</taxon>
        <taxon>Coleoptera</taxon>
        <taxon>Polyphaga</taxon>
        <taxon>Cucujiformia</taxon>
        <taxon>Chrysomeloidea</taxon>
        <taxon>Cerambycidae</taxon>
        <taxon>Lamiinae</taxon>
        <taxon>Monochamini</taxon>
        <taxon>Molorchus</taxon>
    </lineage>
</organism>
<evidence type="ECO:0000313" key="7">
    <source>
        <dbReference type="Proteomes" id="UP001162164"/>
    </source>
</evidence>
<evidence type="ECO:0000256" key="1">
    <source>
        <dbReference type="ARBA" id="ARBA00022614"/>
    </source>
</evidence>
<feature type="domain" description="Disease resistance R13L4/SHOC-2-like LRR" evidence="5">
    <location>
        <begin position="87"/>
        <end position="186"/>
    </location>
</feature>
<dbReference type="Pfam" id="PF13855">
    <property type="entry name" value="LRR_8"/>
    <property type="match status" value="3"/>
</dbReference>
<dbReference type="SMART" id="SM00364">
    <property type="entry name" value="LRR_BAC"/>
    <property type="match status" value="9"/>
</dbReference>
<dbReference type="Gene3D" id="3.80.10.10">
    <property type="entry name" value="Ribonuclease Inhibitor"/>
    <property type="match status" value="5"/>
</dbReference>
<dbReference type="InterPro" id="IPR003591">
    <property type="entry name" value="Leu-rich_rpt_typical-subtyp"/>
</dbReference>
<feature type="domain" description="CREG-like beta-barrel" evidence="4">
    <location>
        <begin position="586"/>
        <end position="752"/>
    </location>
</feature>
<dbReference type="Gene3D" id="2.30.110.10">
    <property type="entry name" value="Electron Transport, Fmn-binding Protein, Chain A"/>
    <property type="match status" value="1"/>
</dbReference>
<evidence type="ECO:0000256" key="3">
    <source>
        <dbReference type="SAM" id="MobiDB-lite"/>
    </source>
</evidence>
<dbReference type="InterPro" id="IPR055414">
    <property type="entry name" value="LRR_R13L4/SHOC2-like"/>
</dbReference>
<evidence type="ECO:0000313" key="6">
    <source>
        <dbReference type="EMBL" id="KAJ8977693.1"/>
    </source>
</evidence>
<keyword evidence="2" id="KW-0677">Repeat</keyword>
<dbReference type="InterPro" id="IPR012349">
    <property type="entry name" value="Split_barrel_FMN-bd"/>
</dbReference>
<dbReference type="Proteomes" id="UP001162164">
    <property type="component" value="Unassembled WGS sequence"/>
</dbReference>
<dbReference type="SMART" id="SM00369">
    <property type="entry name" value="LRR_TYP"/>
    <property type="match status" value="15"/>
</dbReference>
<dbReference type="PROSITE" id="PS51450">
    <property type="entry name" value="LRR"/>
    <property type="match status" value="3"/>
</dbReference>
<dbReference type="SUPFAM" id="SSF52058">
    <property type="entry name" value="L domain-like"/>
    <property type="match status" value="2"/>
</dbReference>
<evidence type="ECO:0000256" key="2">
    <source>
        <dbReference type="ARBA" id="ARBA00022737"/>
    </source>
</evidence>
<dbReference type="InterPro" id="IPR055343">
    <property type="entry name" value="CREG_beta-barrel"/>
</dbReference>
<dbReference type="Pfam" id="PF23598">
    <property type="entry name" value="LRR_14"/>
    <property type="match status" value="1"/>
</dbReference>
<dbReference type="SUPFAM" id="SSF50475">
    <property type="entry name" value="FMN-binding split barrel"/>
    <property type="match status" value="1"/>
</dbReference>
<sequence>MSQPGSGSGFLLEPDMPEAESSGVLEHAKQKKFSSGSLGGDVSRPKVVTVKHPESNKLKPTAKKNKQPIQADLDVTKEFVRCREEGLKRLDLSKSNITQLPPTVRDLHHLLELYLYGNKLVHLPAEIGCLTNLQTLALSENSLTSLPDSLENLRSLKVLDLRHNKLNDIPEVVYNLTSLTTLFLRFNRIRYVGEEIRYLTSLTMLSLRENKIKELPAGIGQLVNLLTFDVSHNHLEHLPEEIGQCINLSTLDLQHNELLDIPDSIGQLQQLTRLGLRYNRLTQIPASLSNCKHMDEFNVEGNTISQLPEGLLSSLSELTSITLSRNNFSAYPSGGPSQFTNVDSINLEHNQIDKIPYGIFSRAKHLTKLNMKENQLTSLPLDVGTWTNMVELNLGTNQLSKLPDDIQCLQSLEVLVLSNNLCGGYLPVSKATGVGSGRKPTGAIAERSGLLRELQRLIIQSNQLTSLPRAIGHLTSLVFLSIGENNLAFLPEEIGTLENLESLYINDNPTLHNLPFELALCSNLQIMSIENCPLSQIPAEIVAGGPSWVHIVPCDVHAMLRLVLIITLSLCGFSQSDVVVPKSPPKPWQAALMARYIMHKSDWVSIATISTQDAIKGYPFVGLKSLSDGPASNSTGVPYLYMSEMDVSGQDVEINKKVTIMATLAQSDYCRAENLDPQDPRCAKLIISGTFVKISNSSAEYKFGQNSLFERHPTMKNWPINHKFYVAKVDPVQIDVLDYFGGIKHVTIQDYFDANITNIINAEVQFSKVTVLQIDSY</sequence>
<proteinExistence type="predicted"/>
<evidence type="ECO:0000259" key="5">
    <source>
        <dbReference type="Pfam" id="PF23598"/>
    </source>
</evidence>